<dbReference type="Gene3D" id="3.65.10.20">
    <property type="entry name" value="RNA 3'-terminal phosphate cyclase domain"/>
    <property type="match status" value="1"/>
</dbReference>
<keyword evidence="5" id="KW-0067">ATP-binding</keyword>
<dbReference type="EMBL" id="DTMZ01000159">
    <property type="protein sequence ID" value="HGD13713.1"/>
    <property type="molecule type" value="Genomic_DNA"/>
</dbReference>
<feature type="active site" description="Tele-AMP-histidine intermediate" evidence="5">
    <location>
        <position position="313"/>
    </location>
</feature>
<comment type="similarity">
    <text evidence="1 5">Belongs to the RNA 3'-terminal cyclase family. Type 1 subfamily.</text>
</comment>
<dbReference type="InterPro" id="IPR013792">
    <property type="entry name" value="RNA3'P_cycl/enolpyr_Trfase_a/b"/>
</dbReference>
<dbReference type="SUPFAM" id="SSF52913">
    <property type="entry name" value="RNA 3'-terminal phosphate cyclase, RPTC, insert domain"/>
    <property type="match status" value="1"/>
</dbReference>
<evidence type="ECO:0000313" key="9">
    <source>
        <dbReference type="EMBL" id="HGD13713.1"/>
    </source>
</evidence>
<feature type="binding site" evidence="5">
    <location>
        <position position="104"/>
    </location>
    <ligand>
        <name>ATP</name>
        <dbReference type="ChEBI" id="CHEBI:30616"/>
    </ligand>
</feature>
<evidence type="ECO:0000256" key="2">
    <source>
        <dbReference type="ARBA" id="ARBA00022598"/>
    </source>
</evidence>
<name>A0A7V3V079_UNCW3</name>
<sequence>MLEIDGAVGSGGGQILRTALALSAILNKGFVINNIRARRPRPGLMPQHLACVRAARQLCHARVQGDAAGSTRLIFEPDQIGSAQLEVDVAGETGSAGAVTLVAQTVLPIMLFAPEPGTAVLRGGTHVPFSPVYEYLERVLLPFVRQLGYQAEVQLNRFGFFPVGGGEVVLKTKPARTQNLSGVNLKSPGKLLRLKIVSAVSKLPVSIAERQAARLKRRLPVQPEAEKVQVVTAKCPGTYLFLEANYEHITAGFSALGKKGKPAEAVADEVYEQFYEHHQQHGAVDTKLADQCLLFLVLTQKPCRFTTSRVTEHLRTNSLVINQFIPARPIKLEINSDGTGTVTVE</sequence>
<keyword evidence="2 5" id="KW-0436">Ligase</keyword>
<feature type="domain" description="RNA 3'-terminal phosphate cyclase" evidence="7">
    <location>
        <begin position="9"/>
        <end position="327"/>
    </location>
</feature>
<dbReference type="PIRSF" id="PIRSF005378">
    <property type="entry name" value="RNA3'_term_phos_cycl_euk"/>
    <property type="match status" value="1"/>
</dbReference>
<dbReference type="InterPro" id="IPR037136">
    <property type="entry name" value="RNA3'_phos_cyclase_dom_sf"/>
</dbReference>
<evidence type="ECO:0000256" key="6">
    <source>
        <dbReference type="NCBIfam" id="TIGR03399"/>
    </source>
</evidence>
<dbReference type="HAMAP" id="MF_00200">
    <property type="entry name" value="RTC"/>
    <property type="match status" value="1"/>
</dbReference>
<comment type="caution">
    <text evidence="9">The sequence shown here is derived from an EMBL/GenBank/DDBJ whole genome shotgun (WGS) entry which is preliminary data.</text>
</comment>
<dbReference type="NCBIfam" id="NF003246">
    <property type="entry name" value="PRK04204.1-2"/>
    <property type="match status" value="1"/>
</dbReference>
<evidence type="ECO:0000256" key="1">
    <source>
        <dbReference type="ARBA" id="ARBA00009206"/>
    </source>
</evidence>
<dbReference type="InterPro" id="IPR036553">
    <property type="entry name" value="RPTC_insert"/>
</dbReference>
<feature type="domain" description="RNA 3'-terminal phosphate cyclase insert" evidence="8">
    <location>
        <begin position="187"/>
        <end position="278"/>
    </location>
</feature>
<dbReference type="PANTHER" id="PTHR11096:SF0">
    <property type="entry name" value="RNA 3'-TERMINAL PHOSPHATE CYCLASE"/>
    <property type="match status" value="1"/>
</dbReference>
<comment type="catalytic activity">
    <reaction evidence="4 5">
        <text>a 3'-end 3'-phospho-ribonucleotide-RNA + ATP = a 3'-end 2',3'-cyclophospho-ribonucleotide-RNA + AMP + diphosphate</text>
        <dbReference type="Rhea" id="RHEA:23976"/>
        <dbReference type="Rhea" id="RHEA-COMP:10463"/>
        <dbReference type="Rhea" id="RHEA-COMP:10464"/>
        <dbReference type="ChEBI" id="CHEBI:30616"/>
        <dbReference type="ChEBI" id="CHEBI:33019"/>
        <dbReference type="ChEBI" id="CHEBI:83062"/>
        <dbReference type="ChEBI" id="CHEBI:83064"/>
        <dbReference type="ChEBI" id="CHEBI:456215"/>
        <dbReference type="EC" id="6.5.1.4"/>
    </reaction>
</comment>
<dbReference type="PANTHER" id="PTHR11096">
    <property type="entry name" value="RNA 3' TERMINAL PHOSPHATE CYCLASE"/>
    <property type="match status" value="1"/>
</dbReference>
<comment type="function">
    <text evidence="5">Catalyzes the conversion of 3'-phosphate to a 2',3'-cyclic phosphodiester at the end of RNA. The mechanism of action of the enzyme occurs in 3 steps: (A) adenylation of the enzyme by ATP; (B) transfer of adenylate to an RNA-N3'P to produce RNA-N3'PP5'A; (C) and attack of the adjacent 2'-hydroxyl on the 3'-phosphorus in the diester linkage to produce the cyclic end product. The biological role of this enzyme is unknown but it is likely to function in some aspects of cellular RNA processing.</text>
</comment>
<dbReference type="Gene3D" id="3.30.360.20">
    <property type="entry name" value="RNA 3'-terminal phosphate cyclase, insert domain"/>
    <property type="match status" value="1"/>
</dbReference>
<reference evidence="9" key="1">
    <citation type="journal article" date="2020" name="mSystems">
        <title>Genome- and Community-Level Interaction Insights into Carbon Utilization and Element Cycling Functions of Hydrothermarchaeota in Hydrothermal Sediment.</title>
        <authorList>
            <person name="Zhou Z."/>
            <person name="Liu Y."/>
            <person name="Xu W."/>
            <person name="Pan J."/>
            <person name="Luo Z.H."/>
            <person name="Li M."/>
        </authorList>
    </citation>
    <scope>NUCLEOTIDE SEQUENCE [LARGE SCALE GENOMIC DNA]</scope>
    <source>
        <strain evidence="9">SpSt-914</strain>
    </source>
</reference>
<evidence type="ECO:0000256" key="3">
    <source>
        <dbReference type="ARBA" id="ARBA00022741"/>
    </source>
</evidence>
<dbReference type="AlphaFoldDB" id="A0A7V3V079"/>
<dbReference type="GO" id="GO:0006396">
    <property type="term" value="P:RNA processing"/>
    <property type="evidence" value="ECO:0007669"/>
    <property type="project" value="UniProtKB-UniRule"/>
</dbReference>
<dbReference type="Pfam" id="PF01137">
    <property type="entry name" value="RTC"/>
    <property type="match status" value="1"/>
</dbReference>
<dbReference type="InterPro" id="IPR013791">
    <property type="entry name" value="RNA3'-term_phos_cycl_insert"/>
</dbReference>
<organism evidence="9">
    <name type="scientific">candidate division WOR-3 bacterium</name>
    <dbReference type="NCBI Taxonomy" id="2052148"/>
    <lineage>
        <taxon>Bacteria</taxon>
        <taxon>Bacteria division WOR-3</taxon>
    </lineage>
</organism>
<comment type="caution">
    <text evidence="5">Lacks conserved residue(s) required for the propagation of feature annotation.</text>
</comment>
<accession>A0A7V3V079</accession>
<dbReference type="InterPro" id="IPR017770">
    <property type="entry name" value="RNA3'_term_phos_cyc_type_1"/>
</dbReference>
<evidence type="ECO:0000256" key="5">
    <source>
        <dbReference type="HAMAP-Rule" id="MF_00200"/>
    </source>
</evidence>
<evidence type="ECO:0000259" key="7">
    <source>
        <dbReference type="Pfam" id="PF01137"/>
    </source>
</evidence>
<gene>
    <name evidence="5" type="primary">rtcA</name>
    <name evidence="9" type="ORF">ENX16_06540</name>
</gene>
<dbReference type="InterPro" id="IPR000228">
    <property type="entry name" value="RNA3'_term_phos_cyc"/>
</dbReference>
<keyword evidence="3 5" id="KW-0547">Nucleotide-binding</keyword>
<protein>
    <recommendedName>
        <fullName evidence="5 6">RNA 3'-terminal phosphate cyclase</fullName>
        <shortName evidence="5">RNA cyclase</shortName>
        <shortName evidence="5">RNA-3'-phosphate cyclase</shortName>
        <ecNumber evidence="5 6">6.5.1.4</ecNumber>
    </recommendedName>
</protein>
<comment type="subcellular location">
    <subcellularLocation>
        <location evidence="5">Cytoplasm</location>
    </subcellularLocation>
</comment>
<proteinExistence type="inferred from homology"/>
<dbReference type="EC" id="6.5.1.4" evidence="5 6"/>
<dbReference type="Pfam" id="PF05189">
    <property type="entry name" value="RTC_insert"/>
    <property type="match status" value="1"/>
</dbReference>
<dbReference type="InterPro" id="IPR023797">
    <property type="entry name" value="RNA3'_phos_cyclase_dom"/>
</dbReference>
<dbReference type="GO" id="GO:0005524">
    <property type="term" value="F:ATP binding"/>
    <property type="evidence" value="ECO:0007669"/>
    <property type="project" value="UniProtKB-KW"/>
</dbReference>
<keyword evidence="5" id="KW-0963">Cytoplasm</keyword>
<dbReference type="GO" id="GO:0005737">
    <property type="term" value="C:cytoplasm"/>
    <property type="evidence" value="ECO:0007669"/>
    <property type="project" value="UniProtKB-SubCell"/>
</dbReference>
<dbReference type="NCBIfam" id="TIGR03399">
    <property type="entry name" value="RNA_3prim_cycl"/>
    <property type="match status" value="1"/>
</dbReference>
<evidence type="ECO:0000256" key="4">
    <source>
        <dbReference type="ARBA" id="ARBA00024481"/>
    </source>
</evidence>
<dbReference type="GO" id="GO:0003963">
    <property type="term" value="F:RNA-3'-phosphate cyclase activity"/>
    <property type="evidence" value="ECO:0007669"/>
    <property type="project" value="UniProtKB-UniRule"/>
</dbReference>
<dbReference type="SUPFAM" id="SSF55205">
    <property type="entry name" value="EPT/RTPC-like"/>
    <property type="match status" value="1"/>
</dbReference>
<evidence type="ECO:0000259" key="8">
    <source>
        <dbReference type="Pfam" id="PF05189"/>
    </source>
</evidence>